<evidence type="ECO:0000313" key="1">
    <source>
        <dbReference type="EMBL" id="MBO1900727.1"/>
    </source>
</evidence>
<protein>
    <submittedName>
        <fullName evidence="1">Uncharacterized protein</fullName>
    </submittedName>
</protein>
<gene>
    <name evidence="1" type="ORF">J4H92_02040</name>
</gene>
<dbReference type="EMBL" id="JAGDYM010000003">
    <property type="protein sequence ID" value="MBO1900727.1"/>
    <property type="molecule type" value="Genomic_DNA"/>
</dbReference>
<evidence type="ECO:0000313" key="2">
    <source>
        <dbReference type="Proteomes" id="UP000664382"/>
    </source>
</evidence>
<accession>A0A939MLA5</accession>
<reference evidence="1" key="1">
    <citation type="submission" date="2021-03" db="EMBL/GenBank/DDBJ databases">
        <title>Leucobacter chromiisoli sp. nov., isolated from chromium-containing soil of chemical plant.</title>
        <authorList>
            <person name="Xu Z."/>
        </authorList>
    </citation>
    <scope>NUCLEOTIDE SEQUENCE</scope>
    <source>
        <strain evidence="1">S27</strain>
    </source>
</reference>
<dbReference type="Proteomes" id="UP000664382">
    <property type="component" value="Unassembled WGS sequence"/>
</dbReference>
<comment type="caution">
    <text evidence="1">The sequence shown here is derived from an EMBL/GenBank/DDBJ whole genome shotgun (WGS) entry which is preliminary data.</text>
</comment>
<dbReference type="RefSeq" id="WP_208095389.1">
    <property type="nucleotide sequence ID" value="NZ_JAGDYM010000003.1"/>
</dbReference>
<proteinExistence type="predicted"/>
<keyword evidence="2" id="KW-1185">Reference proteome</keyword>
<dbReference type="AlphaFoldDB" id="A0A939MLA5"/>
<name>A0A939MLA5_9MICO</name>
<sequence>MTLERSTGRLEGELGYRLPDADADADAELARIRNGGAIERRCYPVDGAPDGIGAVEVSGYRFAEEDAARVGATLRDLHA</sequence>
<organism evidence="1 2">
    <name type="scientific">Leucobacter weissii</name>
    <dbReference type="NCBI Taxonomy" id="1983706"/>
    <lineage>
        <taxon>Bacteria</taxon>
        <taxon>Bacillati</taxon>
        <taxon>Actinomycetota</taxon>
        <taxon>Actinomycetes</taxon>
        <taxon>Micrococcales</taxon>
        <taxon>Microbacteriaceae</taxon>
        <taxon>Leucobacter</taxon>
    </lineage>
</organism>